<evidence type="ECO:0000256" key="4">
    <source>
        <dbReference type="ARBA" id="ARBA00011881"/>
    </source>
</evidence>
<dbReference type="GO" id="GO:0005739">
    <property type="term" value="C:mitochondrion"/>
    <property type="evidence" value="ECO:0007669"/>
    <property type="project" value="UniProtKB-SubCell"/>
</dbReference>
<dbReference type="CDD" id="cd00610">
    <property type="entry name" value="OAT_like"/>
    <property type="match status" value="1"/>
</dbReference>
<keyword evidence="6" id="KW-0032">Aminotransferase</keyword>
<dbReference type="InterPro" id="IPR005814">
    <property type="entry name" value="Aminotrans_3"/>
</dbReference>
<protein>
    <recommendedName>
        <fullName evidence="5">alanine--glyoxylate transaminase</fullName>
        <ecNumber evidence="5">2.6.1.44</ecNumber>
    </recommendedName>
</protein>
<keyword evidence="7" id="KW-0808">Transferase</keyword>
<dbReference type="Gene3D" id="3.40.640.10">
    <property type="entry name" value="Type I PLP-dependent aspartate aminotransferase-like (Major domain)"/>
    <property type="match status" value="1"/>
</dbReference>
<comment type="subcellular location">
    <subcellularLocation>
        <location evidence="2">Mitochondrion</location>
    </subcellularLocation>
</comment>
<comment type="cofactor">
    <cofactor evidence="1">
        <name>pyridoxal 5'-phosphate</name>
        <dbReference type="ChEBI" id="CHEBI:597326"/>
    </cofactor>
</comment>
<evidence type="ECO:0000256" key="5">
    <source>
        <dbReference type="ARBA" id="ARBA00013049"/>
    </source>
</evidence>
<evidence type="ECO:0000256" key="2">
    <source>
        <dbReference type="ARBA" id="ARBA00004173"/>
    </source>
</evidence>
<evidence type="ECO:0000256" key="8">
    <source>
        <dbReference type="ARBA" id="ARBA00022898"/>
    </source>
</evidence>
<organism evidence="9">
    <name type="scientific">marine sediment metagenome</name>
    <dbReference type="NCBI Taxonomy" id="412755"/>
    <lineage>
        <taxon>unclassified sequences</taxon>
        <taxon>metagenomes</taxon>
        <taxon>ecological metagenomes</taxon>
    </lineage>
</organism>
<dbReference type="InterPro" id="IPR015422">
    <property type="entry name" value="PyrdxlP-dep_Trfase_small"/>
</dbReference>
<evidence type="ECO:0000256" key="6">
    <source>
        <dbReference type="ARBA" id="ARBA00022576"/>
    </source>
</evidence>
<proteinExistence type="inferred from homology"/>
<dbReference type="Gene3D" id="3.90.1150.10">
    <property type="entry name" value="Aspartate Aminotransferase, domain 1"/>
    <property type="match status" value="1"/>
</dbReference>
<dbReference type="SUPFAM" id="SSF53383">
    <property type="entry name" value="PLP-dependent transferases"/>
    <property type="match status" value="1"/>
</dbReference>
<keyword evidence="8" id="KW-0663">Pyridoxal phosphate</keyword>
<dbReference type="PIRSF" id="PIRSF000521">
    <property type="entry name" value="Transaminase_4ab_Lys_Orn"/>
    <property type="match status" value="1"/>
</dbReference>
<dbReference type="AlphaFoldDB" id="A0A0F9Q5E9"/>
<name>A0A0F9Q5E9_9ZZZZ</name>
<accession>A0A0F9Q5E9</accession>
<dbReference type="GO" id="GO:0030170">
    <property type="term" value="F:pyridoxal phosphate binding"/>
    <property type="evidence" value="ECO:0007669"/>
    <property type="project" value="InterPro"/>
</dbReference>
<dbReference type="EC" id="2.6.1.44" evidence="5"/>
<dbReference type="InterPro" id="IPR015424">
    <property type="entry name" value="PyrdxlP-dep_Trfase"/>
</dbReference>
<gene>
    <name evidence="9" type="ORF">LCGC14_0816740</name>
</gene>
<sequence>MVDFNPKIISKEELRSISAGVNEEELLLFDNHCLNVYYDNKVIIEAKEPGSPWVIVKDFKTGKITEILDCTSQNWVLALGFANPDVNFAVAEQMSRITHIRSDSVSPARAKFINKLSELAPGKLKGGRVHVNNEGGGLAIEAAIKLALIASKNGEHFLTFNGGYHGNTLATLSASHPIHSITRFRPFGSDFFSKVPQPYCYRCLWKYKEGLYGKKDSHCNLECFNLVEEYLMGLTPRALAGVILEPWQGPGGHIPFPPEFLVKLKEICEQEKIFTIYDECQTGMWRTGKYFTLSERYEKELGIDVVPDMMCFTKAIGGGFPLGAMIASTKIKKRFTAAEDHTTFCNTPIGCTAGYASMLVIEKAKIGENCENRGSQITKRLKELKENYDVLGDIRGPGLFIGIELVKDQGSREPFSDLLAEMLHEGVRQNIFFGPSMPYFSGTGKLLRRNVIKVKPPLIITEEDADYICDKFEDVLKASMGNIK</sequence>
<evidence type="ECO:0000256" key="3">
    <source>
        <dbReference type="ARBA" id="ARBA00008954"/>
    </source>
</evidence>
<evidence type="ECO:0000256" key="7">
    <source>
        <dbReference type="ARBA" id="ARBA00022679"/>
    </source>
</evidence>
<dbReference type="PANTHER" id="PTHR45688">
    <property type="match status" value="1"/>
</dbReference>
<dbReference type="EMBL" id="LAZR01002273">
    <property type="protein sequence ID" value="KKN32152.1"/>
    <property type="molecule type" value="Genomic_DNA"/>
</dbReference>
<comment type="caution">
    <text evidence="9">The sequence shown here is derived from an EMBL/GenBank/DDBJ whole genome shotgun (WGS) entry which is preliminary data.</text>
</comment>
<dbReference type="PANTHER" id="PTHR45688:SF3">
    <property type="entry name" value="ALANINE--GLYOXYLATE AMINOTRANSFERASE 2, MITOCHONDRIAL"/>
    <property type="match status" value="1"/>
</dbReference>
<comment type="subunit">
    <text evidence="4">Homotetramer.</text>
</comment>
<dbReference type="Pfam" id="PF00202">
    <property type="entry name" value="Aminotran_3"/>
    <property type="match status" value="1"/>
</dbReference>
<comment type="similarity">
    <text evidence="3">Belongs to the class-III pyridoxal-phosphate-dependent aminotransferase family.</text>
</comment>
<evidence type="ECO:0000313" key="9">
    <source>
        <dbReference type="EMBL" id="KKN32152.1"/>
    </source>
</evidence>
<reference evidence="9" key="1">
    <citation type="journal article" date="2015" name="Nature">
        <title>Complex archaea that bridge the gap between prokaryotes and eukaryotes.</title>
        <authorList>
            <person name="Spang A."/>
            <person name="Saw J.H."/>
            <person name="Jorgensen S.L."/>
            <person name="Zaremba-Niedzwiedzka K."/>
            <person name="Martijn J."/>
            <person name="Lind A.E."/>
            <person name="van Eijk R."/>
            <person name="Schleper C."/>
            <person name="Guy L."/>
            <person name="Ettema T.J."/>
        </authorList>
    </citation>
    <scope>NUCLEOTIDE SEQUENCE</scope>
</reference>
<dbReference type="InterPro" id="IPR015421">
    <property type="entry name" value="PyrdxlP-dep_Trfase_major"/>
</dbReference>
<dbReference type="GO" id="GO:0008453">
    <property type="term" value="F:alanine-glyoxylate transaminase activity"/>
    <property type="evidence" value="ECO:0007669"/>
    <property type="project" value="UniProtKB-EC"/>
</dbReference>
<evidence type="ECO:0000256" key="1">
    <source>
        <dbReference type="ARBA" id="ARBA00001933"/>
    </source>
</evidence>